<dbReference type="EMBL" id="JAATLJ010000001">
    <property type="protein sequence ID" value="NIZ41187.1"/>
    <property type="molecule type" value="Genomic_DNA"/>
</dbReference>
<proteinExistence type="predicted"/>
<dbReference type="AlphaFoldDB" id="A0A968G9U8"/>
<dbReference type="PANTHER" id="PTHR43542">
    <property type="entry name" value="METHYLTRANSFERASE"/>
    <property type="match status" value="1"/>
</dbReference>
<name>A0A968G9U8_9SPIO</name>
<dbReference type="InterPro" id="IPR004398">
    <property type="entry name" value="RNA_MeTrfase_RsmD"/>
</dbReference>
<dbReference type="Proteomes" id="UP000711995">
    <property type="component" value="Unassembled WGS sequence"/>
</dbReference>
<dbReference type="GO" id="GO:0052913">
    <property type="term" value="F:16S rRNA (guanine(966)-N(2))-methyltransferase activity"/>
    <property type="evidence" value="ECO:0007669"/>
    <property type="project" value="UniProtKB-EC"/>
</dbReference>
<dbReference type="Gene3D" id="3.40.50.150">
    <property type="entry name" value="Vaccinia Virus protein VP39"/>
    <property type="match status" value="1"/>
</dbReference>
<dbReference type="CDD" id="cd02440">
    <property type="entry name" value="AdoMet_MTases"/>
    <property type="match status" value="1"/>
</dbReference>
<accession>A0A968G9U8</accession>
<organism evidence="3 4">
    <name type="scientific">Entomospira entomophila</name>
    <dbReference type="NCBI Taxonomy" id="2719988"/>
    <lineage>
        <taxon>Bacteria</taxon>
        <taxon>Pseudomonadati</taxon>
        <taxon>Spirochaetota</taxon>
        <taxon>Spirochaetia</taxon>
        <taxon>Spirochaetales</taxon>
        <taxon>Spirochaetaceae</taxon>
        <taxon>Entomospira</taxon>
    </lineage>
</organism>
<evidence type="ECO:0000313" key="3">
    <source>
        <dbReference type="EMBL" id="NIZ41187.1"/>
    </source>
</evidence>
<comment type="caution">
    <text evidence="3">The sequence shown here is derived from an EMBL/GenBank/DDBJ whole genome shotgun (WGS) entry which is preliminary data.</text>
</comment>
<evidence type="ECO:0000313" key="4">
    <source>
        <dbReference type="Proteomes" id="UP000711995"/>
    </source>
</evidence>
<sequence length="189" mass="21583">MRITGGEYRSRRVKMPPGVIRPAMDRMRESMFAIHMSHYGGSLEGLSFLDLFSGSGIVALEAASRGCHRIVLVEKDGQKRPTIMENLQILDDEIQSKLYLMSVEKFIRQPSFVETFDLIHLDPPFPLSQKFSYIQDVAKKRLLTDNGTLTIHYPKEDVLVELIDDLQCIDVRSYGQSQLAFYRRVTSPA</sequence>
<keyword evidence="2 3" id="KW-0808">Transferase</keyword>
<dbReference type="RefSeq" id="WP_167700756.1">
    <property type="nucleotide sequence ID" value="NZ_CP118174.1"/>
</dbReference>
<reference evidence="3 4" key="1">
    <citation type="submission" date="2020-03" db="EMBL/GenBank/DDBJ databases">
        <title>Spirochaetal bacteria isolated from arthropods constitute a novel genus Entomospira genus novum within the order Spirochaetales.</title>
        <authorList>
            <person name="Grana-Miraglia L."/>
            <person name="Sikutova S."/>
            <person name="Fingerle V."/>
            <person name="Sing A."/>
            <person name="Castillo-Ramirez S."/>
            <person name="Margos G."/>
            <person name="Rudolf I."/>
        </authorList>
    </citation>
    <scope>NUCLEOTIDE SEQUENCE [LARGE SCALE GENOMIC DNA]</scope>
    <source>
        <strain evidence="3 4">BR193</strain>
    </source>
</reference>
<dbReference type="PANTHER" id="PTHR43542:SF1">
    <property type="entry name" value="METHYLTRANSFERASE"/>
    <property type="match status" value="1"/>
</dbReference>
<evidence type="ECO:0000256" key="1">
    <source>
        <dbReference type="ARBA" id="ARBA00022603"/>
    </source>
</evidence>
<dbReference type="PIRSF" id="PIRSF004553">
    <property type="entry name" value="CHP00095"/>
    <property type="match status" value="1"/>
</dbReference>
<dbReference type="InterPro" id="IPR029063">
    <property type="entry name" value="SAM-dependent_MTases_sf"/>
</dbReference>
<evidence type="ECO:0000256" key="2">
    <source>
        <dbReference type="ARBA" id="ARBA00022679"/>
    </source>
</evidence>
<keyword evidence="1 3" id="KW-0489">Methyltransferase</keyword>
<dbReference type="EC" id="2.1.1.171" evidence="3"/>
<gene>
    <name evidence="3" type="primary">rsmD</name>
    <name evidence="3" type="ORF">HCT14_06685</name>
</gene>
<protein>
    <submittedName>
        <fullName evidence="3">16S rRNA (Guanine(966)-N(2))-methyltransferase RsmD</fullName>
        <ecNumber evidence="3">2.1.1.171</ecNumber>
    </submittedName>
</protein>
<dbReference type="Pfam" id="PF03602">
    <property type="entry name" value="Cons_hypoth95"/>
    <property type="match status" value="1"/>
</dbReference>
<dbReference type="SUPFAM" id="SSF53335">
    <property type="entry name" value="S-adenosyl-L-methionine-dependent methyltransferases"/>
    <property type="match status" value="1"/>
</dbReference>
<dbReference type="NCBIfam" id="TIGR00095">
    <property type="entry name" value="16S rRNA (guanine(966)-N(2))-methyltransferase RsmD"/>
    <property type="match status" value="1"/>
</dbReference>
<keyword evidence="4" id="KW-1185">Reference proteome</keyword>